<dbReference type="EMBL" id="AACCXM010000001">
    <property type="protein sequence ID" value="EAK0467822.1"/>
    <property type="molecule type" value="Genomic_DNA"/>
</dbReference>
<evidence type="ECO:0000259" key="4">
    <source>
        <dbReference type="PROSITE" id="PS50111"/>
    </source>
</evidence>
<evidence type="ECO:0000256" key="3">
    <source>
        <dbReference type="SAM" id="Coils"/>
    </source>
</evidence>
<feature type="coiled-coil region" evidence="3">
    <location>
        <begin position="250"/>
        <end position="284"/>
    </location>
</feature>
<evidence type="ECO:0000313" key="6">
    <source>
        <dbReference type="EMBL" id="EAK0467822.1"/>
    </source>
</evidence>
<reference evidence="6 7" key="1">
    <citation type="submission" date="2018-05" db="EMBL/GenBank/DDBJ databases">
        <authorList>
            <consortium name="PulseNet: The National Subtyping Network for Foodborne Disease Surveillance"/>
            <person name="Tarr C.L."/>
            <person name="Trees E."/>
            <person name="Katz L.S."/>
            <person name="Carleton-Romer H.A."/>
            <person name="Stroika S."/>
            <person name="Kucerova Z."/>
            <person name="Roache K.F."/>
            <person name="Sabol A.L."/>
            <person name="Besser J."/>
            <person name="Gerner-Smidt P."/>
        </authorList>
    </citation>
    <scope>NUCLEOTIDE SEQUENCE</scope>
    <source>
        <strain evidence="5 7">2016D-0221</strain>
        <strain evidence="6">D4313</strain>
    </source>
</reference>
<proteinExistence type="predicted"/>
<dbReference type="InterPro" id="IPR004089">
    <property type="entry name" value="MCPsignal_dom"/>
</dbReference>
<organism evidence="6">
    <name type="scientific">Campylobacter fetus</name>
    <dbReference type="NCBI Taxonomy" id="196"/>
    <lineage>
        <taxon>Bacteria</taxon>
        <taxon>Pseudomonadati</taxon>
        <taxon>Campylobacterota</taxon>
        <taxon>Epsilonproteobacteria</taxon>
        <taxon>Campylobacterales</taxon>
        <taxon>Campylobacteraceae</taxon>
        <taxon>Campylobacter</taxon>
    </lineage>
</organism>
<dbReference type="Proteomes" id="UP000557842">
    <property type="component" value="Unassembled WGS sequence"/>
</dbReference>
<evidence type="ECO:0000313" key="7">
    <source>
        <dbReference type="Proteomes" id="UP000557842"/>
    </source>
</evidence>
<keyword evidence="3" id="KW-0175">Coiled coil</keyword>
<dbReference type="EMBL" id="AABQDW010000005">
    <property type="protein sequence ID" value="EAI5407849.1"/>
    <property type="molecule type" value="Genomic_DNA"/>
</dbReference>
<dbReference type="Pfam" id="PF00015">
    <property type="entry name" value="MCPsignal"/>
    <property type="match status" value="1"/>
</dbReference>
<dbReference type="PANTHER" id="PTHR32089:SF114">
    <property type="entry name" value="METHYL-ACCEPTING CHEMOTAXIS PROTEIN MCPB"/>
    <property type="match status" value="1"/>
</dbReference>
<keyword evidence="1 2" id="KW-0807">Transducer</keyword>
<evidence type="ECO:0000313" key="5">
    <source>
        <dbReference type="EMBL" id="EAI5407849.1"/>
    </source>
</evidence>
<name>A0A5L4J0I2_CAMFE</name>
<evidence type="ECO:0000256" key="2">
    <source>
        <dbReference type="PROSITE-ProRule" id="PRU00284"/>
    </source>
</evidence>
<protein>
    <submittedName>
        <fullName evidence="6">Chemotaxis protein</fullName>
    </submittedName>
</protein>
<dbReference type="PROSITE" id="PS50111">
    <property type="entry name" value="CHEMOTAXIS_TRANSDUC_2"/>
    <property type="match status" value="1"/>
</dbReference>
<evidence type="ECO:0000256" key="1">
    <source>
        <dbReference type="ARBA" id="ARBA00023224"/>
    </source>
</evidence>
<gene>
    <name evidence="6" type="ORF">AAH24_00340</name>
    <name evidence="5" type="ORF">BVH53_03955</name>
</gene>
<dbReference type="PANTHER" id="PTHR32089">
    <property type="entry name" value="METHYL-ACCEPTING CHEMOTAXIS PROTEIN MCPB"/>
    <property type="match status" value="1"/>
</dbReference>
<dbReference type="SUPFAM" id="SSF58104">
    <property type="entry name" value="Methyl-accepting chemotaxis protein (MCP) signaling domain"/>
    <property type="match status" value="1"/>
</dbReference>
<dbReference type="SMART" id="SM00283">
    <property type="entry name" value="MA"/>
    <property type="match status" value="1"/>
</dbReference>
<feature type="domain" description="Methyl-accepting transducer" evidence="4">
    <location>
        <begin position="138"/>
        <end position="345"/>
    </location>
</feature>
<dbReference type="Gene3D" id="1.10.287.950">
    <property type="entry name" value="Methyl-accepting chemotaxis protein"/>
    <property type="match status" value="1"/>
</dbReference>
<dbReference type="RefSeq" id="WP_065844138.1">
    <property type="nucleotide sequence ID" value="NZ_AABUZP020000005.1"/>
</dbReference>
<comment type="caution">
    <text evidence="6">The sequence shown here is derived from an EMBL/GenBank/DDBJ whole genome shotgun (WGS) entry which is preliminary data.</text>
</comment>
<dbReference type="AlphaFoldDB" id="A0A5L4J0I2"/>
<accession>A0A5L4J0I2</accession>
<sequence length="381" mass="42789">MFKSLYFRMRIIHIAGILVLAINAFFFTENQIGQIVQYIIVAALVFHDIDEKRWGVDMTKEIIKKLNNITLNSDIKVNTSFSKENGKILSSIDEFKENIKIIVAAISENTIKNSQNIKGLENIGNSLYISNNNMKNIVDITYSKTNSINALLDNFIKDILQAKADQESMFSTSQEIKNLLEDVQNLVKKIFNQNSELADHFNSLKNNINSIMKIVQTVSNVADQTNLLALNAAIEAARAGEHGKGFAVVADEIRKLSESTQNSLEEINNNIKEITKGVDNSKNSLSSTMENVDYLLSKSTDTNEKLNNFESIFNNNYKTTQKIIEHSSQTKSNLKDITAEVGKIGILADNSLVNSKDINEISKDIKNSFDELQRAVDSFFK</sequence>
<dbReference type="GO" id="GO:0007165">
    <property type="term" value="P:signal transduction"/>
    <property type="evidence" value="ECO:0007669"/>
    <property type="project" value="UniProtKB-KW"/>
</dbReference>
<dbReference type="GO" id="GO:0016020">
    <property type="term" value="C:membrane"/>
    <property type="evidence" value="ECO:0007669"/>
    <property type="project" value="InterPro"/>
</dbReference>